<comment type="cofactor">
    <cofactor evidence="1">
        <name>Mg(2+)</name>
        <dbReference type="ChEBI" id="CHEBI:18420"/>
    </cofactor>
</comment>
<evidence type="ECO:0000256" key="4">
    <source>
        <dbReference type="ARBA" id="ARBA00022722"/>
    </source>
</evidence>
<name>A0A8T0HBV1_CERPU</name>
<accession>A0A8T0HBV1</accession>
<dbReference type="InterPro" id="IPR009027">
    <property type="entry name" value="Ribosomal_bL9/RNase_H1_N"/>
</dbReference>
<gene>
    <name evidence="11" type="ORF">KC19_6G052700</name>
</gene>
<reference evidence="11 12" key="1">
    <citation type="submission" date="2020-06" db="EMBL/GenBank/DDBJ databases">
        <title>WGS assembly of Ceratodon purpureus strain R40.</title>
        <authorList>
            <person name="Carey S.B."/>
            <person name="Jenkins J."/>
            <person name="Shu S."/>
            <person name="Lovell J.T."/>
            <person name="Sreedasyam A."/>
            <person name="Maumus F."/>
            <person name="Tiley G.P."/>
            <person name="Fernandez-Pozo N."/>
            <person name="Barry K."/>
            <person name="Chen C."/>
            <person name="Wang M."/>
            <person name="Lipzen A."/>
            <person name="Daum C."/>
            <person name="Saski C.A."/>
            <person name="Payton A.C."/>
            <person name="Mcbreen J.C."/>
            <person name="Conrad R.E."/>
            <person name="Kollar L.M."/>
            <person name="Olsson S."/>
            <person name="Huttunen S."/>
            <person name="Landis J.B."/>
            <person name="Wickett N.J."/>
            <person name="Johnson M.G."/>
            <person name="Rensing S.A."/>
            <person name="Grimwood J."/>
            <person name="Schmutz J."/>
            <person name="Mcdaniel S.F."/>
        </authorList>
    </citation>
    <scope>NUCLEOTIDE SEQUENCE [LARGE SCALE GENOMIC DNA]</scope>
    <source>
        <strain evidence="11 12">R40</strain>
    </source>
</reference>
<feature type="transmembrane region" description="Helical" evidence="9">
    <location>
        <begin position="40"/>
        <end position="57"/>
    </location>
</feature>
<dbReference type="Proteomes" id="UP000822688">
    <property type="component" value="Chromosome 6"/>
</dbReference>
<keyword evidence="6" id="KW-0255">Endonuclease</keyword>
<evidence type="ECO:0000256" key="8">
    <source>
        <dbReference type="ARBA" id="ARBA00022842"/>
    </source>
</evidence>
<comment type="similarity">
    <text evidence="2">Belongs to the RNase H family.</text>
</comment>
<dbReference type="SUPFAM" id="SSF55658">
    <property type="entry name" value="L9 N-domain-like"/>
    <property type="match status" value="1"/>
</dbReference>
<evidence type="ECO:0000256" key="1">
    <source>
        <dbReference type="ARBA" id="ARBA00001946"/>
    </source>
</evidence>
<comment type="caution">
    <text evidence="11">The sequence shown here is derived from an EMBL/GenBank/DDBJ whole genome shotgun (WGS) entry which is preliminary data.</text>
</comment>
<dbReference type="InterPro" id="IPR011320">
    <property type="entry name" value="RNase_H1_N"/>
</dbReference>
<keyword evidence="9" id="KW-1133">Transmembrane helix</keyword>
<keyword evidence="9" id="KW-0472">Membrane</keyword>
<sequence length="187" mass="21208">MRGVSGCYCVCTMCLSERFEMDIRREIVGGGGSWSDLLVFWIWSVAATVLFVVWRIFGAVDRWVTHRVRGSAGVDNAGEDVPRLLDLEHRREESQSDKSEARTCISKYRCADCLLVNRRIEVFGKGSVSDSRPSLGLKISKYYAVRRGRVTGVFRTWKECNLQVCRFRGAEFKSFGTLEEARAFLSG</sequence>
<dbReference type="AlphaFoldDB" id="A0A8T0HBV1"/>
<dbReference type="EMBL" id="CM026427">
    <property type="protein sequence ID" value="KAG0568933.1"/>
    <property type="molecule type" value="Genomic_DNA"/>
</dbReference>
<evidence type="ECO:0000259" key="10">
    <source>
        <dbReference type="Pfam" id="PF01693"/>
    </source>
</evidence>
<keyword evidence="8" id="KW-0460">Magnesium</keyword>
<proteinExistence type="inferred from homology"/>
<evidence type="ECO:0000313" key="11">
    <source>
        <dbReference type="EMBL" id="KAG0568933.1"/>
    </source>
</evidence>
<dbReference type="GO" id="GO:0004523">
    <property type="term" value="F:RNA-DNA hybrid ribonuclease activity"/>
    <property type="evidence" value="ECO:0007669"/>
    <property type="project" value="UniProtKB-EC"/>
</dbReference>
<dbReference type="InterPro" id="IPR037056">
    <property type="entry name" value="RNase_H1_N_sf"/>
</dbReference>
<feature type="domain" description="Ribonuclease H1 N-terminal" evidence="10">
    <location>
        <begin position="141"/>
        <end position="184"/>
    </location>
</feature>
<evidence type="ECO:0000256" key="5">
    <source>
        <dbReference type="ARBA" id="ARBA00022723"/>
    </source>
</evidence>
<evidence type="ECO:0000256" key="6">
    <source>
        <dbReference type="ARBA" id="ARBA00022759"/>
    </source>
</evidence>
<keyword evidence="9" id="KW-0812">Transmembrane</keyword>
<keyword evidence="12" id="KW-1185">Reference proteome</keyword>
<dbReference type="GO" id="GO:0046872">
    <property type="term" value="F:metal ion binding"/>
    <property type="evidence" value="ECO:0007669"/>
    <property type="project" value="UniProtKB-KW"/>
</dbReference>
<keyword evidence="4" id="KW-0540">Nuclease</keyword>
<organism evidence="11 12">
    <name type="scientific">Ceratodon purpureus</name>
    <name type="common">Fire moss</name>
    <name type="synonym">Dicranum purpureum</name>
    <dbReference type="NCBI Taxonomy" id="3225"/>
    <lineage>
        <taxon>Eukaryota</taxon>
        <taxon>Viridiplantae</taxon>
        <taxon>Streptophyta</taxon>
        <taxon>Embryophyta</taxon>
        <taxon>Bryophyta</taxon>
        <taxon>Bryophytina</taxon>
        <taxon>Bryopsida</taxon>
        <taxon>Dicranidae</taxon>
        <taxon>Pseudoditrichales</taxon>
        <taxon>Ditrichaceae</taxon>
        <taxon>Ceratodon</taxon>
    </lineage>
</organism>
<evidence type="ECO:0000256" key="2">
    <source>
        <dbReference type="ARBA" id="ARBA00005300"/>
    </source>
</evidence>
<dbReference type="FunFam" id="3.40.970.10:FF:000001">
    <property type="entry name" value="Ribonuclease H1"/>
    <property type="match status" value="1"/>
</dbReference>
<dbReference type="Gene3D" id="3.40.970.10">
    <property type="entry name" value="Ribonuclease H1, N-terminal domain"/>
    <property type="match status" value="1"/>
</dbReference>
<evidence type="ECO:0000256" key="9">
    <source>
        <dbReference type="SAM" id="Phobius"/>
    </source>
</evidence>
<evidence type="ECO:0000256" key="7">
    <source>
        <dbReference type="ARBA" id="ARBA00022801"/>
    </source>
</evidence>
<protein>
    <recommendedName>
        <fullName evidence="3">ribonuclease H</fullName>
        <ecNumber evidence="3">3.1.26.4</ecNumber>
    </recommendedName>
</protein>
<dbReference type="Pfam" id="PF01693">
    <property type="entry name" value="Cauli_VI"/>
    <property type="match status" value="1"/>
</dbReference>
<dbReference type="EC" id="3.1.26.4" evidence="3"/>
<evidence type="ECO:0000256" key="3">
    <source>
        <dbReference type="ARBA" id="ARBA00012180"/>
    </source>
</evidence>
<evidence type="ECO:0000313" key="12">
    <source>
        <dbReference type="Proteomes" id="UP000822688"/>
    </source>
</evidence>
<keyword evidence="5" id="KW-0479">Metal-binding</keyword>
<keyword evidence="7" id="KW-0378">Hydrolase</keyword>